<dbReference type="EMBL" id="JADNRY010000430">
    <property type="protein sequence ID" value="KAF9056802.1"/>
    <property type="molecule type" value="Genomic_DNA"/>
</dbReference>
<feature type="compositionally biased region" description="Polar residues" evidence="1">
    <location>
        <begin position="228"/>
        <end position="248"/>
    </location>
</feature>
<accession>A0A9P5P6Y9</accession>
<evidence type="ECO:0000313" key="3">
    <source>
        <dbReference type="Proteomes" id="UP000772434"/>
    </source>
</evidence>
<comment type="caution">
    <text evidence="2">The sequence shown here is derived from an EMBL/GenBank/DDBJ whole genome shotgun (WGS) entry which is preliminary data.</text>
</comment>
<organism evidence="2 3">
    <name type="scientific">Rhodocollybia butyracea</name>
    <dbReference type="NCBI Taxonomy" id="206335"/>
    <lineage>
        <taxon>Eukaryota</taxon>
        <taxon>Fungi</taxon>
        <taxon>Dikarya</taxon>
        <taxon>Basidiomycota</taxon>
        <taxon>Agaricomycotina</taxon>
        <taxon>Agaricomycetes</taxon>
        <taxon>Agaricomycetidae</taxon>
        <taxon>Agaricales</taxon>
        <taxon>Marasmiineae</taxon>
        <taxon>Omphalotaceae</taxon>
        <taxon>Rhodocollybia</taxon>
    </lineage>
</organism>
<reference evidence="2" key="1">
    <citation type="submission" date="2020-11" db="EMBL/GenBank/DDBJ databases">
        <authorList>
            <consortium name="DOE Joint Genome Institute"/>
            <person name="Ahrendt S."/>
            <person name="Riley R."/>
            <person name="Andreopoulos W."/>
            <person name="Labutti K."/>
            <person name="Pangilinan J."/>
            <person name="Ruiz-Duenas F.J."/>
            <person name="Barrasa J.M."/>
            <person name="Sanchez-Garcia M."/>
            <person name="Camarero S."/>
            <person name="Miyauchi S."/>
            <person name="Serrano A."/>
            <person name="Linde D."/>
            <person name="Babiker R."/>
            <person name="Drula E."/>
            <person name="Ayuso-Fernandez I."/>
            <person name="Pacheco R."/>
            <person name="Padilla G."/>
            <person name="Ferreira P."/>
            <person name="Barriuso J."/>
            <person name="Kellner H."/>
            <person name="Castanera R."/>
            <person name="Alfaro M."/>
            <person name="Ramirez L."/>
            <person name="Pisabarro A.G."/>
            <person name="Kuo A."/>
            <person name="Tritt A."/>
            <person name="Lipzen A."/>
            <person name="He G."/>
            <person name="Yan M."/>
            <person name="Ng V."/>
            <person name="Cullen D."/>
            <person name="Martin F."/>
            <person name="Rosso M.-N."/>
            <person name="Henrissat B."/>
            <person name="Hibbett D."/>
            <person name="Martinez A.T."/>
            <person name="Grigoriev I.V."/>
        </authorList>
    </citation>
    <scope>NUCLEOTIDE SEQUENCE</scope>
    <source>
        <strain evidence="2">AH 40177</strain>
    </source>
</reference>
<dbReference type="Proteomes" id="UP000772434">
    <property type="component" value="Unassembled WGS sequence"/>
</dbReference>
<evidence type="ECO:0000256" key="1">
    <source>
        <dbReference type="SAM" id="MobiDB-lite"/>
    </source>
</evidence>
<gene>
    <name evidence="2" type="ORF">BDP27DRAFT_1433532</name>
</gene>
<keyword evidence="3" id="KW-1185">Reference proteome</keyword>
<proteinExistence type="predicted"/>
<dbReference type="PANTHER" id="PTHR31912">
    <property type="entry name" value="IP13529P"/>
    <property type="match status" value="1"/>
</dbReference>
<dbReference type="AlphaFoldDB" id="A0A9P5P6Y9"/>
<protein>
    <recommendedName>
        <fullName evidence="4">Transposase</fullName>
    </recommendedName>
</protein>
<dbReference type="OrthoDB" id="2506088at2759"/>
<evidence type="ECO:0000313" key="2">
    <source>
        <dbReference type="EMBL" id="KAF9056802.1"/>
    </source>
</evidence>
<feature type="region of interest" description="Disordered" evidence="1">
    <location>
        <begin position="218"/>
        <end position="252"/>
    </location>
</feature>
<dbReference type="PANTHER" id="PTHR31912:SF34">
    <property type="entry name" value="NOTOCHORD-RELATED PROTEIN"/>
    <property type="match status" value="1"/>
</dbReference>
<sequence>MEQVSRGGGRNTWCVIKGGGQIVVSEDKLLLLFPRLAKSIGDYPHLADVTKVEDVVDMSTTPQKIEPWSMTNLQLGNSWRERANGAECLSFPIWLYCDNTSGNTSKRWNEHNSYLFTPAGLQREELSKEYNIHFLSTSNLAPPLEMLDGIADQIQDCQENGIWAWDSKTQSQVLLLVCVLALLGDNPMQSEFSCHIGLWGKYFCRSCWVKGLDASDELHEKPDKKSKGNVSDGSDASSVHSTGSQGTQGVKKKITRAKEGLPENMMNRVKAFVKPGKPRTKTETLQALESQLTEAKTPSATNRVKAMCTETGVKDTYQAFFVDQLLNAGKRRRGGNAQRALEEEVCKLPNHTTSPVLRIRDLDTHSDTPIKLNPDKKRELATCLSSVEVEGLGLDSKLAGNTLVDHYGSLTGSDFRKISQVAPFALKGFVTAECYETWVALSKLIPLLWQPEIENLETYLSSLKQEINQFLLRAAKWSIRWFNKPKFHILVHLPEHICRFGPAFLFATEIFESFNAIIHSKSIHSNRLAPSRDIAWVFAKQNRIRHMLS</sequence>
<name>A0A9P5P6Y9_9AGAR</name>
<evidence type="ECO:0008006" key="4">
    <source>
        <dbReference type="Google" id="ProtNLM"/>
    </source>
</evidence>